<evidence type="ECO:0000313" key="2">
    <source>
        <dbReference type="Proteomes" id="UP001210169"/>
    </source>
</evidence>
<gene>
    <name evidence="1" type="ORF">STRNI_002226</name>
</gene>
<evidence type="ECO:0000313" key="1">
    <source>
        <dbReference type="EMBL" id="WAU04006.1"/>
    </source>
</evidence>
<reference evidence="1 2" key="1">
    <citation type="submission" date="2022-12" db="EMBL/GenBank/DDBJ databases">
        <authorList>
            <person name="Ruckert C."/>
            <person name="Busche T."/>
            <person name="Kalinowski J."/>
            <person name="Wittmann C."/>
        </authorList>
    </citation>
    <scope>NUCLEOTIDE SEQUENCE [LARGE SCALE GENOMIC DNA]</scope>
    <source>
        <strain evidence="1 2">DSM 40276</strain>
    </source>
</reference>
<organism evidence="1 2">
    <name type="scientific">Streptomyces nigrescens</name>
    <dbReference type="NCBI Taxonomy" id="1920"/>
    <lineage>
        <taxon>Bacteria</taxon>
        <taxon>Bacillati</taxon>
        <taxon>Actinomycetota</taxon>
        <taxon>Actinomycetes</taxon>
        <taxon>Kitasatosporales</taxon>
        <taxon>Streptomycetaceae</taxon>
        <taxon>Streptomyces</taxon>
    </lineage>
</organism>
<name>A0ABY7IYF0_STRNI</name>
<dbReference type="Gene3D" id="3.90.79.10">
    <property type="entry name" value="Nucleoside Triphosphate Pyrophosphohydrolase"/>
    <property type="match status" value="1"/>
</dbReference>
<dbReference type="GeneID" id="301331405"/>
<protein>
    <submittedName>
        <fullName evidence="1">NUDIX domain-containing protein</fullName>
    </submittedName>
</protein>
<dbReference type="EMBL" id="CP114203">
    <property type="protein sequence ID" value="WAU04006.1"/>
    <property type="molecule type" value="Genomic_DNA"/>
</dbReference>
<accession>A0ABY7IYF0</accession>
<keyword evidence="2" id="KW-1185">Reference proteome</keyword>
<sequence>MSHQVNVIGAPLVFEHDNSVLLGLRAVGALYMVSTWQVPASHVEFVSPHRYAVGEAAEELDVDIREEYLELVHTVHLLDAGDHQPRMQLLFRVHRWQNAPKVNEPDDCGDLGWFPRHARREPLVDDTRPALEGIATGRTYTEMGWTH</sequence>
<dbReference type="RefSeq" id="WP_277411127.1">
    <property type="nucleotide sequence ID" value="NZ_CP114203.1"/>
</dbReference>
<proteinExistence type="predicted"/>
<dbReference type="InterPro" id="IPR015797">
    <property type="entry name" value="NUDIX_hydrolase-like_dom_sf"/>
</dbReference>
<dbReference type="Proteomes" id="UP001210169">
    <property type="component" value="Chromosome"/>
</dbReference>
<dbReference type="SUPFAM" id="SSF55811">
    <property type="entry name" value="Nudix"/>
    <property type="match status" value="1"/>
</dbReference>